<dbReference type="Gene3D" id="2.102.10.10">
    <property type="entry name" value="Rieske [2Fe-2S] iron-sulphur domain"/>
    <property type="match status" value="1"/>
</dbReference>
<evidence type="ECO:0000256" key="1">
    <source>
        <dbReference type="ARBA" id="ARBA00022714"/>
    </source>
</evidence>
<dbReference type="InterPro" id="IPR044043">
    <property type="entry name" value="VanA_C_cat"/>
</dbReference>
<sequence>MAPYPFSASDRPYPRQQWYIAAWSRELGPAPLMRKILGQDMILYRSAAGRAVAVSGLCPHRRMPLTTARIVDDEIICPYHGAAFDTTGHCSRLPFQSHVPRGMDLTSFAVVEQGPLIWIWGGDAAGADLSRLPDTASLGLSGEGRELFGCGLRHVRARSQIVLENVFDHSHISFTHHASLGTRSAAEGPPRTVDITDRPGYLAFRHSSPLRPSDEVMQTLFPGIGPFMRVDFRVELFGVGLVNTVGTESVSCDDQGRSLAVVGRMNFLHGITPETDTTTHYFLGGTRDFGLENQHYTRELAERNARVVDEDIRLLEAIETHLDGVDARNEPNFTTDAAAIRVRRRIEKLLEDETERAPVIPAKATETV</sequence>
<keyword evidence="5" id="KW-0411">Iron-sulfur</keyword>
<evidence type="ECO:0000259" key="6">
    <source>
        <dbReference type="PROSITE" id="PS51296"/>
    </source>
</evidence>
<keyword evidence="2" id="KW-0479">Metal-binding</keyword>
<name>A0ABX0JJK9_9PROT</name>
<evidence type="ECO:0000256" key="4">
    <source>
        <dbReference type="ARBA" id="ARBA00023004"/>
    </source>
</evidence>
<keyword evidence="8" id="KW-1185">Reference proteome</keyword>
<dbReference type="InterPro" id="IPR017941">
    <property type="entry name" value="Rieske_2Fe-2S"/>
</dbReference>
<dbReference type="InterPro" id="IPR036922">
    <property type="entry name" value="Rieske_2Fe-2S_sf"/>
</dbReference>
<dbReference type="PANTHER" id="PTHR21266:SF60">
    <property type="entry name" value="3-KETOSTEROID-9-ALPHA-MONOOXYGENASE, OXYGENASE COMPONENT"/>
    <property type="match status" value="1"/>
</dbReference>
<proteinExistence type="predicted"/>
<dbReference type="SUPFAM" id="SSF50022">
    <property type="entry name" value="ISP domain"/>
    <property type="match status" value="1"/>
</dbReference>
<dbReference type="PANTHER" id="PTHR21266">
    <property type="entry name" value="IRON-SULFUR DOMAIN CONTAINING PROTEIN"/>
    <property type="match status" value="1"/>
</dbReference>
<dbReference type="SUPFAM" id="SSF55961">
    <property type="entry name" value="Bet v1-like"/>
    <property type="match status" value="1"/>
</dbReference>
<organism evidence="7 8">
    <name type="scientific">Acetobacter musti</name>
    <dbReference type="NCBI Taxonomy" id="864732"/>
    <lineage>
        <taxon>Bacteria</taxon>
        <taxon>Pseudomonadati</taxon>
        <taxon>Pseudomonadota</taxon>
        <taxon>Alphaproteobacteria</taxon>
        <taxon>Acetobacterales</taxon>
        <taxon>Acetobacteraceae</taxon>
        <taxon>Acetobacter</taxon>
    </lineage>
</organism>
<evidence type="ECO:0000313" key="8">
    <source>
        <dbReference type="Proteomes" id="UP000635278"/>
    </source>
</evidence>
<accession>A0ABX0JJK9</accession>
<dbReference type="Proteomes" id="UP000635278">
    <property type="component" value="Unassembled WGS sequence"/>
</dbReference>
<reference evidence="7 8" key="1">
    <citation type="journal article" date="2020" name="Int. J. Syst. Evol. Microbiol.">
        <title>Novel acetic acid bacteria from cider fermentations: Acetobacter conturbans sp. nov. and Acetobacter fallax sp. nov.</title>
        <authorList>
            <person name="Sombolestani A.S."/>
            <person name="Cleenwerck I."/>
            <person name="Cnockaert M."/>
            <person name="Borremans W."/>
            <person name="Wieme A.D."/>
            <person name="De Vuyst L."/>
            <person name="Vandamme P."/>
        </authorList>
    </citation>
    <scope>NUCLEOTIDE SEQUENCE [LARGE SCALE GENOMIC DNA]</scope>
    <source>
        <strain evidence="7 8">LMG 30640</strain>
    </source>
</reference>
<keyword evidence="3" id="KW-0560">Oxidoreductase</keyword>
<dbReference type="PROSITE" id="PS51296">
    <property type="entry name" value="RIESKE"/>
    <property type="match status" value="1"/>
</dbReference>
<dbReference type="EMBL" id="WOTB01000002">
    <property type="protein sequence ID" value="NHN83462.1"/>
    <property type="molecule type" value="Genomic_DNA"/>
</dbReference>
<dbReference type="Pfam" id="PF19112">
    <property type="entry name" value="VanA_C"/>
    <property type="match status" value="1"/>
</dbReference>
<dbReference type="Gene3D" id="3.90.380.10">
    <property type="entry name" value="Naphthalene 1,2-dioxygenase Alpha Subunit, Chain A, domain 1"/>
    <property type="match status" value="1"/>
</dbReference>
<feature type="domain" description="Rieske" evidence="6">
    <location>
        <begin position="18"/>
        <end position="119"/>
    </location>
</feature>
<evidence type="ECO:0000256" key="3">
    <source>
        <dbReference type="ARBA" id="ARBA00023002"/>
    </source>
</evidence>
<dbReference type="InterPro" id="IPR050584">
    <property type="entry name" value="Cholesterol_7-desaturase"/>
</dbReference>
<protein>
    <submittedName>
        <fullName evidence="7">Rieske 2Fe-2S domain-containing protein</fullName>
    </submittedName>
</protein>
<dbReference type="RefSeq" id="WP_173581890.1">
    <property type="nucleotide sequence ID" value="NZ_WOTB01000002.1"/>
</dbReference>
<keyword evidence="4" id="KW-0408">Iron</keyword>
<evidence type="ECO:0000313" key="7">
    <source>
        <dbReference type="EMBL" id="NHN83462.1"/>
    </source>
</evidence>
<evidence type="ECO:0000256" key="5">
    <source>
        <dbReference type="ARBA" id="ARBA00023014"/>
    </source>
</evidence>
<evidence type="ECO:0000256" key="2">
    <source>
        <dbReference type="ARBA" id="ARBA00022723"/>
    </source>
</evidence>
<dbReference type="Pfam" id="PF00355">
    <property type="entry name" value="Rieske"/>
    <property type="match status" value="1"/>
</dbReference>
<keyword evidence="1" id="KW-0001">2Fe-2S</keyword>
<comment type="caution">
    <text evidence="7">The sequence shown here is derived from an EMBL/GenBank/DDBJ whole genome shotgun (WGS) entry which is preliminary data.</text>
</comment>
<gene>
    <name evidence="7" type="ORF">GOB93_02255</name>
</gene>